<protein>
    <recommendedName>
        <fullName evidence="1">C2H2-type domain-containing protein</fullName>
    </recommendedName>
</protein>
<gene>
    <name evidence="2" type="ORF">V8G54_031159</name>
</gene>
<organism evidence="2 3">
    <name type="scientific">Vigna mungo</name>
    <name type="common">Black gram</name>
    <name type="synonym">Phaseolus mungo</name>
    <dbReference type="NCBI Taxonomy" id="3915"/>
    <lineage>
        <taxon>Eukaryota</taxon>
        <taxon>Viridiplantae</taxon>
        <taxon>Streptophyta</taxon>
        <taxon>Embryophyta</taxon>
        <taxon>Tracheophyta</taxon>
        <taxon>Spermatophyta</taxon>
        <taxon>Magnoliopsida</taxon>
        <taxon>eudicotyledons</taxon>
        <taxon>Gunneridae</taxon>
        <taxon>Pentapetalae</taxon>
        <taxon>rosids</taxon>
        <taxon>fabids</taxon>
        <taxon>Fabales</taxon>
        <taxon>Fabaceae</taxon>
        <taxon>Papilionoideae</taxon>
        <taxon>50 kb inversion clade</taxon>
        <taxon>NPAAA clade</taxon>
        <taxon>indigoferoid/millettioid clade</taxon>
        <taxon>Phaseoleae</taxon>
        <taxon>Vigna</taxon>
    </lineage>
</organism>
<accession>A0AAQ3MXQ0</accession>
<keyword evidence="3" id="KW-1185">Reference proteome</keyword>
<dbReference type="EMBL" id="CP144692">
    <property type="protein sequence ID" value="WVY99008.1"/>
    <property type="molecule type" value="Genomic_DNA"/>
</dbReference>
<dbReference type="AlphaFoldDB" id="A0AAQ3MXQ0"/>
<evidence type="ECO:0000259" key="1">
    <source>
        <dbReference type="PROSITE" id="PS00028"/>
    </source>
</evidence>
<dbReference type="PROSITE" id="PS00028">
    <property type="entry name" value="ZINC_FINGER_C2H2_1"/>
    <property type="match status" value="1"/>
</dbReference>
<dbReference type="Proteomes" id="UP001374535">
    <property type="component" value="Chromosome 9"/>
</dbReference>
<evidence type="ECO:0000313" key="3">
    <source>
        <dbReference type="Proteomes" id="UP001374535"/>
    </source>
</evidence>
<dbReference type="InterPro" id="IPR013087">
    <property type="entry name" value="Znf_C2H2_type"/>
</dbReference>
<name>A0AAQ3MXQ0_VIGMU</name>
<feature type="domain" description="C2H2-type" evidence="1">
    <location>
        <begin position="34"/>
        <end position="54"/>
    </location>
</feature>
<evidence type="ECO:0000313" key="2">
    <source>
        <dbReference type="EMBL" id="WVY99008.1"/>
    </source>
</evidence>
<sequence length="226" mass="25551">MSMNTQNILNIAHRLIASNSGEDPNQNNRNGYRCLICNLVFLTFQALILHVESHFSLEDPAIRAQYSPNQVNSRREVIPNPLHPNFSRLMLMHETNVFLNNNRVFQPPPEQPMVMQEAQLSVNNRLFHAQPEQPRVVPQSRATYVTQSGAAASRYLQGSPYSTLPASSDVIEVAQLLLDAIHEREMEVSPIDGTKPYINLLDKPINVENFNQDIINGEALDLSLRL</sequence>
<reference evidence="2 3" key="1">
    <citation type="journal article" date="2023" name="Life. Sci Alliance">
        <title>Evolutionary insights into 3D genome organization and epigenetic landscape of Vigna mungo.</title>
        <authorList>
            <person name="Junaid A."/>
            <person name="Singh B."/>
            <person name="Bhatia S."/>
        </authorList>
    </citation>
    <scope>NUCLEOTIDE SEQUENCE [LARGE SCALE GENOMIC DNA]</scope>
    <source>
        <strain evidence="2">Urdbean</strain>
    </source>
</reference>
<proteinExistence type="predicted"/>